<accession>A0ABD5RXA2</accession>
<proteinExistence type="predicted"/>
<protein>
    <submittedName>
        <fullName evidence="3">Zinc-binding dehydrogenase</fullName>
    </submittedName>
</protein>
<evidence type="ECO:0000313" key="3">
    <source>
        <dbReference type="EMBL" id="MFC6724013.1"/>
    </source>
</evidence>
<dbReference type="InterPro" id="IPR036291">
    <property type="entry name" value="NAD(P)-bd_dom_sf"/>
</dbReference>
<dbReference type="InterPro" id="IPR013149">
    <property type="entry name" value="ADH-like_C"/>
</dbReference>
<dbReference type="GO" id="GO:0016491">
    <property type="term" value="F:oxidoreductase activity"/>
    <property type="evidence" value="ECO:0007669"/>
    <property type="project" value="UniProtKB-KW"/>
</dbReference>
<keyword evidence="1" id="KW-0560">Oxidoreductase</keyword>
<dbReference type="Proteomes" id="UP001596328">
    <property type="component" value="Unassembled WGS sequence"/>
</dbReference>
<organism evidence="3 4">
    <name type="scientific">Halobium palmae</name>
    <dbReference type="NCBI Taxonomy" id="1776492"/>
    <lineage>
        <taxon>Archaea</taxon>
        <taxon>Methanobacteriati</taxon>
        <taxon>Methanobacteriota</taxon>
        <taxon>Stenosarchaea group</taxon>
        <taxon>Halobacteria</taxon>
        <taxon>Halobacteriales</taxon>
        <taxon>Haloferacaceae</taxon>
        <taxon>Halobium</taxon>
    </lineage>
</organism>
<reference evidence="3 4" key="1">
    <citation type="journal article" date="2019" name="Int. J. Syst. Evol. Microbiol.">
        <title>The Global Catalogue of Microorganisms (GCM) 10K type strain sequencing project: providing services to taxonomists for standard genome sequencing and annotation.</title>
        <authorList>
            <consortium name="The Broad Institute Genomics Platform"/>
            <consortium name="The Broad Institute Genome Sequencing Center for Infectious Disease"/>
            <person name="Wu L."/>
            <person name="Ma J."/>
        </authorList>
    </citation>
    <scope>NUCLEOTIDE SEQUENCE [LARGE SCALE GENOMIC DNA]</scope>
    <source>
        <strain evidence="3 4">NBRC 111368</strain>
    </source>
</reference>
<dbReference type="Gene3D" id="3.90.180.10">
    <property type="entry name" value="Medium-chain alcohol dehydrogenases, catalytic domain"/>
    <property type="match status" value="1"/>
</dbReference>
<dbReference type="PANTHER" id="PTHR43189:SF1">
    <property type="entry name" value="ZINC-TYPE ALCOHOL DEHYDROGENASE-LIKE PROTEIN C1198.01"/>
    <property type="match status" value="1"/>
</dbReference>
<dbReference type="SUPFAM" id="SSF51735">
    <property type="entry name" value="NAD(P)-binding Rossmann-fold domains"/>
    <property type="match status" value="1"/>
</dbReference>
<dbReference type="Gene3D" id="3.40.50.720">
    <property type="entry name" value="NAD(P)-binding Rossmann-like Domain"/>
    <property type="match status" value="1"/>
</dbReference>
<name>A0ABD5RXA2_9EURY</name>
<evidence type="ECO:0000259" key="2">
    <source>
        <dbReference type="Pfam" id="PF00107"/>
    </source>
</evidence>
<gene>
    <name evidence="3" type="ORF">ACFQE1_06420</name>
</gene>
<dbReference type="AlphaFoldDB" id="A0ABD5RXA2"/>
<dbReference type="Pfam" id="PF00107">
    <property type="entry name" value="ADH_zinc_N"/>
    <property type="match status" value="1"/>
</dbReference>
<keyword evidence="4" id="KW-1185">Reference proteome</keyword>
<feature type="domain" description="Alcohol dehydrogenase-like C-terminal" evidence="2">
    <location>
        <begin position="1"/>
        <end position="62"/>
    </location>
</feature>
<evidence type="ECO:0000313" key="4">
    <source>
        <dbReference type="Proteomes" id="UP001596328"/>
    </source>
</evidence>
<evidence type="ECO:0000256" key="1">
    <source>
        <dbReference type="ARBA" id="ARBA00023002"/>
    </source>
</evidence>
<dbReference type="PANTHER" id="PTHR43189">
    <property type="entry name" value="ZINC-TYPE ALCOHOL DEHYDROGENASE-LIKE PROTEIN C1198.01-RELATED"/>
    <property type="match status" value="1"/>
</dbReference>
<feature type="non-terminal residue" evidence="3">
    <location>
        <position position="1"/>
    </location>
</feature>
<dbReference type="EMBL" id="JBHSWU010000086">
    <property type="protein sequence ID" value="MFC6724013.1"/>
    <property type="molecule type" value="Genomic_DNA"/>
</dbReference>
<comment type="caution">
    <text evidence="3">The sequence shown here is derived from an EMBL/GenBank/DDBJ whole genome shotgun (WGS) entry which is preliminary data.</text>
</comment>
<sequence>GVDVAFEAVGHEATLGQAVEATRPGGHTTVIGVFGDPVEFEPQHLVSSQRSVGGSTSHQLGPKVTKEYDVVLRQLAAGDLDAEQYVSSRIDLEDVVEEGFHALLDEESEERKILVRP</sequence>